<feature type="signal peptide" evidence="1">
    <location>
        <begin position="1"/>
        <end position="22"/>
    </location>
</feature>
<evidence type="ECO:0000256" key="1">
    <source>
        <dbReference type="SAM" id="SignalP"/>
    </source>
</evidence>
<dbReference type="RefSeq" id="WP_012294178.1">
    <property type="nucleotide sequence ID" value="NZ_JANTOO010000001.1"/>
</dbReference>
<name>A0ABT2DIP9_9BACI</name>
<dbReference type="Gene3D" id="2.60.120.260">
    <property type="entry name" value="Galactose-binding domain-like"/>
    <property type="match status" value="1"/>
</dbReference>
<proteinExistence type="predicted"/>
<evidence type="ECO:0000259" key="2">
    <source>
        <dbReference type="SMART" id="SM00635"/>
    </source>
</evidence>
<dbReference type="SMART" id="SM00635">
    <property type="entry name" value="BID_2"/>
    <property type="match status" value="1"/>
</dbReference>
<dbReference type="Proteomes" id="UP001525021">
    <property type="component" value="Unassembled WGS sequence"/>
</dbReference>
<sequence length="348" mass="38472">MKKILMIISAAMAILFSFSLLDIDGNKAKAASIGEQLKEPESGWQRFDDTHSAIKYTNFPHLGYKVSQAYKGTTSFNANYSTQGEVRFKFKGKNLRIITPTGAPDYRASSVDITIDGITESFSMVLNNQYMNLSYEKLGLDDKVHEVVIDNFKGGRSGWSLFGLDAIDLDADGTLIHPDTEVVAESLKLNKETLELTIGSSETLIAMIEPENAINKNVIWTSSDSEIASVDDNGNVIGKKAGKVTITATTTDGSNLTATAMVTVKEAETGEIGNRAILRLTTTNKDIHEYDLSLSEIDQFMNWLDGREVGQGKPYYKFKLNVTTGNIISRTEYIMYDKIVSFTVDNYK</sequence>
<dbReference type="Pfam" id="PF02368">
    <property type="entry name" value="Big_2"/>
    <property type="match status" value="1"/>
</dbReference>
<evidence type="ECO:0000313" key="3">
    <source>
        <dbReference type="EMBL" id="MCS1394636.1"/>
    </source>
</evidence>
<dbReference type="SUPFAM" id="SSF49373">
    <property type="entry name" value="Invasin/intimin cell-adhesion fragments"/>
    <property type="match status" value="1"/>
</dbReference>
<keyword evidence="1" id="KW-0732">Signal</keyword>
<dbReference type="InterPro" id="IPR003343">
    <property type="entry name" value="Big_2"/>
</dbReference>
<dbReference type="InterPro" id="IPR008964">
    <property type="entry name" value="Invasin/intimin_cell_adhesion"/>
</dbReference>
<evidence type="ECO:0000313" key="4">
    <source>
        <dbReference type="Proteomes" id="UP001525021"/>
    </source>
</evidence>
<reference evidence="3 4" key="1">
    <citation type="submission" date="2022-08" db="EMBL/GenBank/DDBJ databases">
        <title>Lysinibacillus sequencing.</title>
        <authorList>
            <person name="Dunlap C."/>
        </authorList>
    </citation>
    <scope>NUCLEOTIDE SEQUENCE [LARGE SCALE GENOMIC DNA]</scope>
    <source>
        <strain evidence="3 4">PB211</strain>
    </source>
</reference>
<comment type="caution">
    <text evidence="3">The sequence shown here is derived from an EMBL/GenBank/DDBJ whole genome shotgun (WGS) entry which is preliminary data.</text>
</comment>
<keyword evidence="4" id="KW-1185">Reference proteome</keyword>
<protein>
    <submittedName>
        <fullName evidence="3">Ig-like domain-containing protein</fullName>
    </submittedName>
</protein>
<dbReference type="EMBL" id="JANTOO010000001">
    <property type="protein sequence ID" value="MCS1394636.1"/>
    <property type="molecule type" value="Genomic_DNA"/>
</dbReference>
<accession>A0ABT2DIP9</accession>
<dbReference type="Gene3D" id="2.60.40.1080">
    <property type="match status" value="1"/>
</dbReference>
<gene>
    <name evidence="3" type="ORF">NXZ79_00930</name>
</gene>
<feature type="chain" id="PRO_5046625375" evidence="1">
    <location>
        <begin position="23"/>
        <end position="348"/>
    </location>
</feature>
<organism evidence="3 4">
    <name type="scientific">Lysinibacillus pinottii</name>
    <dbReference type="NCBI Taxonomy" id="2973932"/>
    <lineage>
        <taxon>Bacteria</taxon>
        <taxon>Bacillati</taxon>
        <taxon>Bacillota</taxon>
        <taxon>Bacilli</taxon>
        <taxon>Bacillales</taxon>
        <taxon>Bacillaceae</taxon>
        <taxon>Lysinibacillus</taxon>
    </lineage>
</organism>
<feature type="domain" description="BIG2" evidence="2">
    <location>
        <begin position="183"/>
        <end position="260"/>
    </location>
</feature>